<name>A0AC61MUY2_9FIRM</name>
<proteinExistence type="predicted"/>
<gene>
    <name evidence="1" type="primary">deoC</name>
    <name evidence="1" type="ORF">JYE49_08815</name>
</gene>
<organism evidence="1 2">
    <name type="scientific">Aristaeella hokkaidonensis</name>
    <dbReference type="NCBI Taxonomy" id="3046382"/>
    <lineage>
        <taxon>Bacteria</taxon>
        <taxon>Bacillati</taxon>
        <taxon>Bacillota</taxon>
        <taxon>Clostridia</taxon>
        <taxon>Eubacteriales</taxon>
        <taxon>Aristaeellaceae</taxon>
        <taxon>Aristaeella</taxon>
    </lineage>
</organism>
<dbReference type="EMBL" id="CP068393">
    <property type="protein sequence ID" value="QUC65976.1"/>
    <property type="molecule type" value="Genomic_DNA"/>
</dbReference>
<accession>A0AC61MUY2</accession>
<reference evidence="1" key="1">
    <citation type="submission" date="2021-01" db="EMBL/GenBank/DDBJ databases">
        <title>Complete genome sequence of Clostridiales bacterium R-7.</title>
        <authorList>
            <person name="Mahoney-Kurpe S.C."/>
            <person name="Palevich N."/>
            <person name="Koike S."/>
            <person name="Moon C.D."/>
            <person name="Attwood G.T."/>
        </authorList>
    </citation>
    <scope>NUCLEOTIDE SEQUENCE</scope>
    <source>
        <strain evidence="1">R-7</strain>
    </source>
</reference>
<keyword evidence="1" id="KW-0456">Lyase</keyword>
<keyword evidence="2" id="KW-1185">Reference proteome</keyword>
<protein>
    <submittedName>
        <fullName evidence="1">Deoxyribose-phosphate aldolase</fullName>
        <ecNumber evidence="1">4.1.2.4</ecNumber>
    </submittedName>
</protein>
<dbReference type="Proteomes" id="UP000682782">
    <property type="component" value="Chromosome"/>
</dbReference>
<sequence>MALTPKDIAAMLDHSTLQPWLTEDDIRRGCEVALKYQTASVCARPCDVPILSEMLKGSPVKVCTVIGFPHGAHQTAVKVTEAKQALAEGCEELDMVLNIGKLKHGDADYVENEIRQLAETAHAAGAILKVILETCYLTEEEKILACHLSEKAGADFVKTSTGYGSAGCTIEDLKLMRANVSEAIRIKGSGGIRDLDTVLSARAVGASRCGVSATEKIMAEAEKRYAEGTLKEIEDLKEMSGGY</sequence>
<dbReference type="EC" id="4.1.2.4" evidence="1"/>
<evidence type="ECO:0000313" key="2">
    <source>
        <dbReference type="Proteomes" id="UP000682782"/>
    </source>
</evidence>
<evidence type="ECO:0000313" key="1">
    <source>
        <dbReference type="EMBL" id="QUC65976.1"/>
    </source>
</evidence>